<feature type="region of interest" description="Disordered" evidence="2">
    <location>
        <begin position="71"/>
        <end position="91"/>
    </location>
</feature>
<dbReference type="InterPro" id="IPR003734">
    <property type="entry name" value="DUF155"/>
</dbReference>
<dbReference type="PANTHER" id="PTHR16255">
    <property type="entry name" value="REQUIRED FOR MEIOTIC NUCLEAR DIVISION PROTEIN 1 HOMOLOG"/>
    <property type="match status" value="1"/>
</dbReference>
<protein>
    <recommendedName>
        <fullName evidence="3">DUF155 domain-containing protein</fullName>
    </recommendedName>
</protein>
<evidence type="ECO:0000256" key="2">
    <source>
        <dbReference type="SAM" id="MobiDB-lite"/>
    </source>
</evidence>
<organism evidence="4 5">
    <name type="scientific">Periconia digitata</name>
    <dbReference type="NCBI Taxonomy" id="1303443"/>
    <lineage>
        <taxon>Eukaryota</taxon>
        <taxon>Fungi</taxon>
        <taxon>Dikarya</taxon>
        <taxon>Ascomycota</taxon>
        <taxon>Pezizomycotina</taxon>
        <taxon>Dothideomycetes</taxon>
        <taxon>Pleosporomycetidae</taxon>
        <taxon>Pleosporales</taxon>
        <taxon>Massarineae</taxon>
        <taxon>Periconiaceae</taxon>
        <taxon>Periconia</taxon>
    </lineage>
</organism>
<feature type="region of interest" description="Disordered" evidence="2">
    <location>
        <begin position="483"/>
        <end position="507"/>
    </location>
</feature>
<evidence type="ECO:0000313" key="5">
    <source>
        <dbReference type="Proteomes" id="UP001152607"/>
    </source>
</evidence>
<feature type="region of interest" description="Disordered" evidence="2">
    <location>
        <begin position="572"/>
        <end position="665"/>
    </location>
</feature>
<accession>A0A9W4ULT7</accession>
<keyword evidence="5" id="KW-1185">Reference proteome</keyword>
<evidence type="ECO:0000313" key="4">
    <source>
        <dbReference type="EMBL" id="CAI6339023.1"/>
    </source>
</evidence>
<proteinExistence type="inferred from homology"/>
<feature type="compositionally biased region" description="Basic residues" evidence="2">
    <location>
        <begin position="585"/>
        <end position="594"/>
    </location>
</feature>
<dbReference type="Pfam" id="PF02582">
    <property type="entry name" value="DUF155"/>
    <property type="match status" value="1"/>
</dbReference>
<dbReference type="GO" id="GO:0005739">
    <property type="term" value="C:mitochondrion"/>
    <property type="evidence" value="ECO:0007669"/>
    <property type="project" value="UniProtKB-ARBA"/>
</dbReference>
<dbReference type="InterPro" id="IPR051624">
    <property type="entry name" value="RMD1/Sad1-interacting"/>
</dbReference>
<reference evidence="4" key="1">
    <citation type="submission" date="2023-01" db="EMBL/GenBank/DDBJ databases">
        <authorList>
            <person name="Van Ghelder C."/>
            <person name="Rancurel C."/>
        </authorList>
    </citation>
    <scope>NUCLEOTIDE SEQUENCE</scope>
    <source>
        <strain evidence="4">CNCM I-4278</strain>
    </source>
</reference>
<evidence type="ECO:0000259" key="3">
    <source>
        <dbReference type="Pfam" id="PF02582"/>
    </source>
</evidence>
<feature type="compositionally biased region" description="Basic and acidic residues" evidence="2">
    <location>
        <begin position="649"/>
        <end position="665"/>
    </location>
</feature>
<dbReference type="PANTHER" id="PTHR16255:SF1">
    <property type="entry name" value="REQUIRED FOR MEIOTIC NUCLEAR DIVISION PROTEIN 1 HOMOLOG"/>
    <property type="match status" value="1"/>
</dbReference>
<comment type="similarity">
    <text evidence="1">Belongs to the RMD1/sif2 family.</text>
</comment>
<dbReference type="Proteomes" id="UP001152607">
    <property type="component" value="Unassembled WGS sequence"/>
</dbReference>
<dbReference type="AlphaFoldDB" id="A0A9W4ULT7"/>
<feature type="compositionally biased region" description="Basic and acidic residues" evidence="2">
    <location>
        <begin position="595"/>
        <end position="631"/>
    </location>
</feature>
<name>A0A9W4ULT7_9PLEO</name>
<evidence type="ECO:0000256" key="1">
    <source>
        <dbReference type="ARBA" id="ARBA00008306"/>
    </source>
</evidence>
<gene>
    <name evidence="4" type="ORF">PDIGIT_LOCUS12162</name>
</gene>
<dbReference type="EMBL" id="CAOQHR010000008">
    <property type="protein sequence ID" value="CAI6339023.1"/>
    <property type="molecule type" value="Genomic_DNA"/>
</dbReference>
<sequence>MTFIPPRNAITRLFRGIAPTSRPRPVLTYQHTPPSPWRSFSSTVSFCKRVDKVDLNEKQEIEAELANISTDDKAENRKSARKNAGKTSSLRRVAVEAQRSRGFVMGRGNKRFVDPQVDTKTVTAYCGAETYNIPSAVRLVKKHGYEVDPYSTGLYPQVIHLQTTEKPSEVKDFQRGDIFIFPSGTVVAWNVREREMLNLVQRILVPAAEGSHLDLLETEDLDYLEDPAMENSEVVGDTIILGTKAEVESGDAPKELQTEGVDQRHEIDTILAKIAFSSGLARSTKLAVLESLLSSYQHATRQIPIMLAKGETISLRGKQMPFTRSFILRKTGELLNIRAQLNLYSELTDSLPDIFWDSRHELGLGEYYDQVGRALDVGVRIKVLNEKIGFAQEIASVLRETLSEKHGLRLEWAIIALIAVEVVLEFYRHWKDSEERSDEKSTESLLRHYLLRAASSNEDRKHCSYSAGSFQIPILTCTMFGPSSGSDHHRSRNHNHQKRADDDLDEEMSEVPQPFAYTEPSSPTPRAFAFEHDIPQHTPLGQVPAYPVRNMPVYSLGARGRYVEVINGQKQTLPPPAWKMEHGRREKKQGRRAKAQSEKFREQVLRDLENTRKQNEQQSRREAEKAAHREELEESSDELLKHMRQKAKNRQEPQWKGKGKKLGDK</sequence>
<dbReference type="OrthoDB" id="242766at2759"/>
<comment type="caution">
    <text evidence="4">The sequence shown here is derived from an EMBL/GenBank/DDBJ whole genome shotgun (WGS) entry which is preliminary data.</text>
</comment>
<feature type="domain" description="DUF155" evidence="3">
    <location>
        <begin position="178"/>
        <end position="385"/>
    </location>
</feature>
<dbReference type="GO" id="GO:0070131">
    <property type="term" value="P:positive regulation of mitochondrial translation"/>
    <property type="evidence" value="ECO:0007669"/>
    <property type="project" value="TreeGrafter"/>
</dbReference>